<dbReference type="SMART" id="SM00360">
    <property type="entry name" value="RRM"/>
    <property type="match status" value="1"/>
</dbReference>
<dbReference type="PROSITE" id="PS50102">
    <property type="entry name" value="RRM"/>
    <property type="match status" value="1"/>
</dbReference>
<evidence type="ECO:0000313" key="5">
    <source>
        <dbReference type="EMBL" id="CDY67263.1"/>
    </source>
</evidence>
<keyword evidence="1 2" id="KW-0694">RNA-binding</keyword>
<evidence type="ECO:0000259" key="3">
    <source>
        <dbReference type="PROSITE" id="PS50102"/>
    </source>
</evidence>
<dbReference type="Gene3D" id="3.30.70.330">
    <property type="match status" value="1"/>
</dbReference>
<evidence type="ECO:0000313" key="4">
    <source>
        <dbReference type="EMBL" id="CAF1978204.1"/>
    </source>
</evidence>
<dbReference type="PANTHER" id="PTHR11176">
    <property type="entry name" value="BOULE-RELATED"/>
    <property type="match status" value="1"/>
</dbReference>
<dbReference type="AlphaFoldDB" id="A0A078JI88"/>
<dbReference type="Proteomes" id="UP001295469">
    <property type="component" value="Chromosome C07"/>
</dbReference>
<dbReference type="Proteomes" id="UP000028999">
    <property type="component" value="Unassembled WGS sequence"/>
</dbReference>
<dbReference type="Pfam" id="PF00076">
    <property type="entry name" value="RRM_1"/>
    <property type="match status" value="1"/>
</dbReference>
<name>A0A078JI88_BRANA</name>
<dbReference type="PANTHER" id="PTHR11176:SF16">
    <property type="entry name" value="OS01G0876800 PROTEIN"/>
    <property type="match status" value="1"/>
</dbReference>
<evidence type="ECO:0000256" key="1">
    <source>
        <dbReference type="ARBA" id="ARBA00022884"/>
    </source>
</evidence>
<reference evidence="5 6" key="1">
    <citation type="journal article" date="2014" name="Science">
        <title>Plant genetics. Early allopolyploid evolution in the post-Neolithic Brassica napus oilseed genome.</title>
        <authorList>
            <person name="Chalhoub B."/>
            <person name="Denoeud F."/>
            <person name="Liu S."/>
            <person name="Parkin I.A."/>
            <person name="Tang H."/>
            <person name="Wang X."/>
            <person name="Chiquet J."/>
            <person name="Belcram H."/>
            <person name="Tong C."/>
            <person name="Samans B."/>
            <person name="Correa M."/>
            <person name="Da Silva C."/>
            <person name="Just J."/>
            <person name="Falentin C."/>
            <person name="Koh C.S."/>
            <person name="Le Clainche I."/>
            <person name="Bernard M."/>
            <person name="Bento P."/>
            <person name="Noel B."/>
            <person name="Labadie K."/>
            <person name="Alberti A."/>
            <person name="Charles M."/>
            <person name="Arnaud D."/>
            <person name="Guo H."/>
            <person name="Daviaud C."/>
            <person name="Alamery S."/>
            <person name="Jabbari K."/>
            <person name="Zhao M."/>
            <person name="Edger P.P."/>
            <person name="Chelaifa H."/>
            <person name="Tack D."/>
            <person name="Lassalle G."/>
            <person name="Mestiri I."/>
            <person name="Schnel N."/>
            <person name="Le Paslier M.C."/>
            <person name="Fan G."/>
            <person name="Renault V."/>
            <person name="Bayer P.E."/>
            <person name="Golicz A.A."/>
            <person name="Manoli S."/>
            <person name="Lee T.H."/>
            <person name="Thi V.H."/>
            <person name="Chalabi S."/>
            <person name="Hu Q."/>
            <person name="Fan C."/>
            <person name="Tollenaere R."/>
            <person name="Lu Y."/>
            <person name="Battail C."/>
            <person name="Shen J."/>
            <person name="Sidebottom C.H."/>
            <person name="Wang X."/>
            <person name="Canaguier A."/>
            <person name="Chauveau A."/>
            <person name="Berard A."/>
            <person name="Deniot G."/>
            <person name="Guan M."/>
            <person name="Liu Z."/>
            <person name="Sun F."/>
            <person name="Lim Y.P."/>
            <person name="Lyons E."/>
            <person name="Town C.D."/>
            <person name="Bancroft I."/>
            <person name="Wang X."/>
            <person name="Meng J."/>
            <person name="Ma J."/>
            <person name="Pires J.C."/>
            <person name="King G.J."/>
            <person name="Brunel D."/>
            <person name="Delourme R."/>
            <person name="Renard M."/>
            <person name="Aury J.M."/>
            <person name="Adams K.L."/>
            <person name="Batley J."/>
            <person name="Snowdon R.J."/>
            <person name="Tost J."/>
            <person name="Edwards D."/>
            <person name="Zhou Y."/>
            <person name="Hua W."/>
            <person name="Sharpe A.G."/>
            <person name="Paterson A.H."/>
            <person name="Guan C."/>
            <person name="Wincker P."/>
        </authorList>
    </citation>
    <scope>NUCLEOTIDE SEQUENCE [LARGE SCALE GENOMIC DNA]</scope>
    <source>
        <strain evidence="6">cv. Darmor-bzh</strain>
    </source>
</reference>
<dbReference type="InterPro" id="IPR012677">
    <property type="entry name" value="Nucleotide-bd_a/b_plait_sf"/>
</dbReference>
<dbReference type="SUPFAM" id="SSF54928">
    <property type="entry name" value="RNA-binding domain, RBD"/>
    <property type="match status" value="1"/>
</dbReference>
<gene>
    <name evidence="5" type="primary">BnaCnng54160D</name>
    <name evidence="4" type="ORF">DARMORV10_C07P20810.1</name>
    <name evidence="5" type="ORF">GSBRNA2T00060522001</name>
</gene>
<proteinExistence type="predicted"/>
<dbReference type="GO" id="GO:0003723">
    <property type="term" value="F:RNA binding"/>
    <property type="evidence" value="ECO:0007669"/>
    <property type="project" value="UniProtKB-UniRule"/>
</dbReference>
<organism evidence="5 6">
    <name type="scientific">Brassica napus</name>
    <name type="common">Rape</name>
    <dbReference type="NCBI Taxonomy" id="3708"/>
    <lineage>
        <taxon>Eukaryota</taxon>
        <taxon>Viridiplantae</taxon>
        <taxon>Streptophyta</taxon>
        <taxon>Embryophyta</taxon>
        <taxon>Tracheophyta</taxon>
        <taxon>Spermatophyta</taxon>
        <taxon>Magnoliopsida</taxon>
        <taxon>eudicotyledons</taxon>
        <taxon>Gunneridae</taxon>
        <taxon>Pentapetalae</taxon>
        <taxon>rosids</taxon>
        <taxon>malvids</taxon>
        <taxon>Brassicales</taxon>
        <taxon>Brassicaceae</taxon>
        <taxon>Brassiceae</taxon>
        <taxon>Brassica</taxon>
    </lineage>
</organism>
<reference evidence="4" key="3">
    <citation type="submission" date="2021-01" db="EMBL/GenBank/DDBJ databases">
        <authorList>
            <consortium name="Genoscope - CEA"/>
            <person name="William W."/>
        </authorList>
    </citation>
    <scope>NUCLEOTIDE SEQUENCE</scope>
</reference>
<dbReference type="Gramene" id="CDY67263">
    <property type="protein sequence ID" value="CDY67263"/>
    <property type="gene ID" value="GSBRNA2T00060522001"/>
</dbReference>
<protein>
    <submittedName>
        <fullName evidence="4">(rape) hypothetical protein</fullName>
    </submittedName>
    <submittedName>
        <fullName evidence="5">BnaCnng54160D protein</fullName>
    </submittedName>
</protein>
<dbReference type="EMBL" id="LK035910">
    <property type="protein sequence ID" value="CDY67263.1"/>
    <property type="molecule type" value="Genomic_DNA"/>
</dbReference>
<feature type="domain" description="RRM" evidence="3">
    <location>
        <begin position="13"/>
        <end position="90"/>
    </location>
</feature>
<dbReference type="EMBL" id="HG994371">
    <property type="protein sequence ID" value="CAF1978204.1"/>
    <property type="molecule type" value="Genomic_DNA"/>
</dbReference>
<dbReference type="OMA" id="HHYRLIP"/>
<dbReference type="CDD" id="cd12384">
    <property type="entry name" value="RRM_RBM24_RBM38_like"/>
    <property type="match status" value="1"/>
</dbReference>
<dbReference type="InterPro" id="IPR035979">
    <property type="entry name" value="RBD_domain_sf"/>
</dbReference>
<keyword evidence="6" id="KW-1185">Reference proteome</keyword>
<dbReference type="FunFam" id="3.30.70.330:FF:000250">
    <property type="entry name" value="RNA-binding (RRM/RBD/RNP motifs) family protein"/>
    <property type="match status" value="1"/>
</dbReference>
<evidence type="ECO:0000313" key="6">
    <source>
        <dbReference type="Proteomes" id="UP000028999"/>
    </source>
</evidence>
<dbReference type="STRING" id="3708.A0A078JI88"/>
<dbReference type="InterPro" id="IPR000504">
    <property type="entry name" value="RRM_dom"/>
</dbReference>
<sequence length="328" mass="35611">MTGGIGLGDTTYTKVFVGGLAWETHKDTLKKHFEQFGEILEAVVITDKASGRSKGYGFVTFKEADAASKACVDATPVIDGRRANCNLASLGLQRSKPSTPNHGGGRINNMRVMMNTMQTGFGPPHPPPTFPHYPQLPLNLFGYSPYSSDYSPFPTSLYGVYDCYSRGQYGLYSNGNGGSGGLTAAAASAAPFYPCGSGGVQFTQPQPFYHHFSSYNNPHQYSPATISVQQGVTGFPLQPPLIPYRALWLSQLFLSPSALKATHFMEFEVAIMSRSPMGSPVSDGDHVVLTSLTFLHCIFLRGKGFSLDTVIMLMEQNRQSLIMCQTQS</sequence>
<reference evidence="5" key="2">
    <citation type="submission" date="2014-06" db="EMBL/GenBank/DDBJ databases">
        <authorList>
            <person name="Genoscope - CEA"/>
        </authorList>
    </citation>
    <scope>NUCLEOTIDE SEQUENCE</scope>
</reference>
<evidence type="ECO:0000256" key="2">
    <source>
        <dbReference type="PROSITE-ProRule" id="PRU00176"/>
    </source>
</evidence>
<accession>A0A078JI88</accession>
<dbReference type="PaxDb" id="3708-A0A078JI88"/>